<proteinExistence type="predicted"/>
<feature type="repeat" description="TPR" evidence="1">
    <location>
        <begin position="528"/>
        <end position="561"/>
    </location>
</feature>
<dbReference type="Pfam" id="PF13414">
    <property type="entry name" value="TPR_11"/>
    <property type="match status" value="1"/>
</dbReference>
<dbReference type="PANTHER" id="PTHR47691">
    <property type="entry name" value="REGULATOR-RELATED"/>
    <property type="match status" value="1"/>
</dbReference>
<gene>
    <name evidence="3" type="ORF">NX722_09495</name>
</gene>
<name>A0ABT3MU32_9GAMM</name>
<evidence type="ECO:0000256" key="1">
    <source>
        <dbReference type="PROSITE-ProRule" id="PRU00339"/>
    </source>
</evidence>
<evidence type="ECO:0000256" key="2">
    <source>
        <dbReference type="SAM" id="Coils"/>
    </source>
</evidence>
<comment type="caution">
    <text evidence="3">The sequence shown here is derived from an EMBL/GenBank/DDBJ whole genome shotgun (WGS) entry which is preliminary data.</text>
</comment>
<dbReference type="Gene3D" id="3.40.50.300">
    <property type="entry name" value="P-loop containing nucleotide triphosphate hydrolases"/>
    <property type="match status" value="1"/>
</dbReference>
<keyword evidence="2" id="KW-0175">Coiled coil</keyword>
<sequence length="823" mass="94155">MLPESVAGWLRNTHIYEVRNAISHPNRPFWDCYWYRVASIATDPVNEILGLQEIKKTFLAAEAGTIQDPPEEWLSKIIWQIPNNLPNQFDHGVTGLIGRTSELGELKKLISNQRVNTIALVAPGGTGKTALALDLLSAIVSTPAYSKHIDAVVYTTLKTEKLTAEGVVPLDAVETISELKRSIVNSLNEIFDDENDSFDDSINSYKNKNILLCLDNLETLLRDNHDSFENLNHSLPVTWKVLVTSRVSITNSSVLSLNVLKEKSAIHLARTYLKKRGANPLEENAYKKLTKECHYNPLAIRLTLDLVIKGKPIPDSLNVANKEIAEFSYNNLIETLSDNSIQVLEAIFVEDSSSRMSLCELLGLSLDDVSSSIGELSRTSLIKRESTDQNETYSLSDSVRDLLLISPKNIDARNKVQNLINKRRVLSKEIDIKQDQRDIPEWHVDYIPKDTNQNLKILITEINKKIKKAFRNTDIAVSLYRKLQEAKYIYDDNALYHRSFARVSEALKDFNGAEREYKKAISIDSNNAQSYYLLGRLYHDTNRYDESLEIYQKLIDDGWTREESDIVSFGRSIYNGYFLSLLYSGKYSEVLDKTKKWKESDIYRGILGAYRASAWKRKMENLVDINPNPDEAVDALVRAARILSDVFRNDGYLRTACAQARKVFEEIEFCFSRDEYCSKFPEQGLELLEMVSEHILEFGDSRDSFNSKIIEKLSKVNIDNNPFKSKKWRTYLKSDSIIETPSEYEVKDFISVKIHNRPKDRASFLFAKDAFGETYFLHFDKLKNGAWQEWCKLSLGANLEVIPDEDKSQPNKAKEVQEIFLVD</sequence>
<dbReference type="InterPro" id="IPR027417">
    <property type="entry name" value="P-loop_NTPase"/>
</dbReference>
<feature type="coiled-coil region" evidence="2">
    <location>
        <begin position="409"/>
        <end position="436"/>
    </location>
</feature>
<organism evidence="3 4">
    <name type="scientific">Endozoicomonas gorgoniicola</name>
    <dbReference type="NCBI Taxonomy" id="1234144"/>
    <lineage>
        <taxon>Bacteria</taxon>
        <taxon>Pseudomonadati</taxon>
        <taxon>Pseudomonadota</taxon>
        <taxon>Gammaproteobacteria</taxon>
        <taxon>Oceanospirillales</taxon>
        <taxon>Endozoicomonadaceae</taxon>
        <taxon>Endozoicomonas</taxon>
    </lineage>
</organism>
<dbReference type="RefSeq" id="WP_262567778.1">
    <property type="nucleotide sequence ID" value="NZ_JAPFCC010000001.1"/>
</dbReference>
<reference evidence="3 4" key="1">
    <citation type="submission" date="2022-10" db="EMBL/GenBank/DDBJ databases">
        <title>High-quality genome sequences of two octocoral-associated bacteria, Endozoicomonas euniceicola EF212 and Endozoicomonas gorgoniicola PS125.</title>
        <authorList>
            <person name="Chiou Y.-J."/>
            <person name="Chen Y.-H."/>
        </authorList>
    </citation>
    <scope>NUCLEOTIDE SEQUENCE [LARGE SCALE GENOMIC DNA]</scope>
    <source>
        <strain evidence="3 4">PS125</strain>
    </source>
</reference>
<protein>
    <submittedName>
        <fullName evidence="3">Tetratricopeptide repeat protein</fullName>
    </submittedName>
</protein>
<dbReference type="Gene3D" id="1.25.40.10">
    <property type="entry name" value="Tetratricopeptide repeat domain"/>
    <property type="match status" value="1"/>
</dbReference>
<keyword evidence="4" id="KW-1185">Reference proteome</keyword>
<evidence type="ECO:0000313" key="3">
    <source>
        <dbReference type="EMBL" id="MCW7552873.1"/>
    </source>
</evidence>
<dbReference type="PANTHER" id="PTHR47691:SF3">
    <property type="entry name" value="HTH-TYPE TRANSCRIPTIONAL REGULATOR RV0890C-RELATED"/>
    <property type="match status" value="1"/>
</dbReference>
<dbReference type="InterPro" id="IPR011990">
    <property type="entry name" value="TPR-like_helical_dom_sf"/>
</dbReference>
<evidence type="ECO:0000313" key="4">
    <source>
        <dbReference type="Proteomes" id="UP001209854"/>
    </source>
</evidence>
<dbReference type="InterPro" id="IPR019734">
    <property type="entry name" value="TPR_rpt"/>
</dbReference>
<keyword evidence="1" id="KW-0802">TPR repeat</keyword>
<dbReference type="Proteomes" id="UP001209854">
    <property type="component" value="Unassembled WGS sequence"/>
</dbReference>
<dbReference type="PROSITE" id="PS50005">
    <property type="entry name" value="TPR"/>
    <property type="match status" value="1"/>
</dbReference>
<dbReference type="EMBL" id="JAPFCC010000001">
    <property type="protein sequence ID" value="MCW7552873.1"/>
    <property type="molecule type" value="Genomic_DNA"/>
</dbReference>
<dbReference type="SUPFAM" id="SSF52540">
    <property type="entry name" value="P-loop containing nucleoside triphosphate hydrolases"/>
    <property type="match status" value="1"/>
</dbReference>
<dbReference type="SUPFAM" id="SSF48452">
    <property type="entry name" value="TPR-like"/>
    <property type="match status" value="1"/>
</dbReference>
<accession>A0ABT3MU32</accession>
<dbReference type="SMART" id="SM00028">
    <property type="entry name" value="TPR"/>
    <property type="match status" value="2"/>
</dbReference>